<protein>
    <submittedName>
        <fullName evidence="1">Uncharacterized protein</fullName>
    </submittedName>
</protein>
<evidence type="ECO:0000313" key="2">
    <source>
        <dbReference type="Proteomes" id="UP000480312"/>
    </source>
</evidence>
<name>A0A7C9NMT9_9GAMM</name>
<dbReference type="OrthoDB" id="7068720at2"/>
<dbReference type="AlphaFoldDB" id="A0A7C9NMT9"/>
<dbReference type="RefSeq" id="WP_162218279.1">
    <property type="nucleotide sequence ID" value="NZ_JAAEHK010000008.1"/>
</dbReference>
<sequence>MPAQLVPTQYMSTLFKTLEWRLKRRLGYQEAKIRAEIEQSGYFHSEWYLANYPELLNEPRAVKDPLGYYLASGIQQGHNPGPGFHTQWYLEEYDDVRNASINPLLHYLRHGRQEDRRPTPFLGGVQSIMHKQGGANHRVIYKTRRSADLSHVGRIKRLEHSEGVQIWREFSQTFRAQQGNLAQQEAEYLHNRGFLPNRKRLYKLPDTRVDAYISDLQASLLAQTNGPMQPLLENTELQWQLYNHRVPMVANPTVTKKAQPTGPVLKVILMMDPAGAGLVPLSVVTTKKATAATVGMALSMQLSPNSGRTRSVARFNSSGTVVGPRKPVPWEKYRYKAAWQQASKDIIFPIQKESLYSFVQLDIDISTPTPMLIRLAATPTVEDFQVHGPLMQNQTAIDFMREFGI</sequence>
<dbReference type="EMBL" id="JAAEHK010000008">
    <property type="protein sequence ID" value="NDL70389.1"/>
    <property type="molecule type" value="Genomic_DNA"/>
</dbReference>
<evidence type="ECO:0000313" key="1">
    <source>
        <dbReference type="EMBL" id="NDL70389.1"/>
    </source>
</evidence>
<organism evidence="1 2">
    <name type="scientific">Vreelandella alkaliphila</name>
    <dbReference type="NCBI Taxonomy" id="272774"/>
    <lineage>
        <taxon>Bacteria</taxon>
        <taxon>Pseudomonadati</taxon>
        <taxon>Pseudomonadota</taxon>
        <taxon>Gammaproteobacteria</taxon>
        <taxon>Oceanospirillales</taxon>
        <taxon>Halomonadaceae</taxon>
        <taxon>Vreelandella</taxon>
    </lineage>
</organism>
<gene>
    <name evidence="1" type="ORF">GPL32_07690</name>
</gene>
<comment type="caution">
    <text evidence="1">The sequence shown here is derived from an EMBL/GenBank/DDBJ whole genome shotgun (WGS) entry which is preliminary data.</text>
</comment>
<proteinExistence type="predicted"/>
<accession>A0A7C9NMT9</accession>
<dbReference type="Proteomes" id="UP000480312">
    <property type="component" value="Unassembled WGS sequence"/>
</dbReference>
<reference evidence="1 2" key="1">
    <citation type="submission" date="2020-01" db="EMBL/GenBank/DDBJ databases">
        <title>Whole genome sequencing of Halomonas alkaliphila strain LS44.</title>
        <authorList>
            <person name="Kumar S."/>
            <person name="Paul D."/>
            <person name="Shouche Y."/>
            <person name="Suryavanshi M.V."/>
        </authorList>
    </citation>
    <scope>NUCLEOTIDE SEQUENCE [LARGE SCALE GENOMIC DNA]</scope>
    <source>
        <strain evidence="1 2">LS44</strain>
    </source>
</reference>